<protein>
    <recommendedName>
        <fullName evidence="4">DDE Tnp4 domain-containing protein</fullName>
    </recommendedName>
</protein>
<sequence length="169" mass="19382">MVKTDSNILQQTEFWSLLCSKKLNIPNPTPLPPEGIKVQYVFVADDAFPMQKHMRSYGGHNLSIKQKIFNYRLSKARKYVECAFGILCNKWRIFHTPLNLSKETAIEVVKASVILHNIVREMDGFRSDDLVLYHKYCIIPQKLVNIVDVVLVLVLPIFLQVLKAACHGN</sequence>
<evidence type="ECO:0000256" key="1">
    <source>
        <dbReference type="ARBA" id="ARBA00001968"/>
    </source>
</evidence>
<organism evidence="5 6">
    <name type="scientific">Larinioides sclopetarius</name>
    <dbReference type="NCBI Taxonomy" id="280406"/>
    <lineage>
        <taxon>Eukaryota</taxon>
        <taxon>Metazoa</taxon>
        <taxon>Ecdysozoa</taxon>
        <taxon>Arthropoda</taxon>
        <taxon>Chelicerata</taxon>
        <taxon>Arachnida</taxon>
        <taxon>Araneae</taxon>
        <taxon>Araneomorphae</taxon>
        <taxon>Entelegynae</taxon>
        <taxon>Araneoidea</taxon>
        <taxon>Araneidae</taxon>
        <taxon>Larinioides</taxon>
    </lineage>
</organism>
<dbReference type="InterPro" id="IPR027806">
    <property type="entry name" value="HARBI1_dom"/>
</dbReference>
<keyword evidence="6" id="KW-1185">Reference proteome</keyword>
<gene>
    <name evidence="5" type="ORF">LARSCL_LOCUS21449</name>
</gene>
<dbReference type="Pfam" id="PF13359">
    <property type="entry name" value="DDE_Tnp_4"/>
    <property type="match status" value="1"/>
</dbReference>
<dbReference type="AlphaFoldDB" id="A0AAV2BTG3"/>
<comment type="cofactor">
    <cofactor evidence="1">
        <name>a divalent metal cation</name>
        <dbReference type="ChEBI" id="CHEBI:60240"/>
    </cofactor>
</comment>
<dbReference type="GO" id="GO:0046872">
    <property type="term" value="F:metal ion binding"/>
    <property type="evidence" value="ECO:0007669"/>
    <property type="project" value="UniProtKB-KW"/>
</dbReference>
<dbReference type="Proteomes" id="UP001497382">
    <property type="component" value="Unassembled WGS sequence"/>
</dbReference>
<evidence type="ECO:0000313" key="6">
    <source>
        <dbReference type="Proteomes" id="UP001497382"/>
    </source>
</evidence>
<feature type="transmembrane region" description="Helical" evidence="3">
    <location>
        <begin position="143"/>
        <end position="162"/>
    </location>
</feature>
<dbReference type="EMBL" id="CAXIEN010000509">
    <property type="protein sequence ID" value="CAL1299596.1"/>
    <property type="molecule type" value="Genomic_DNA"/>
</dbReference>
<feature type="domain" description="DDE Tnp4" evidence="4">
    <location>
        <begin position="5"/>
        <end position="117"/>
    </location>
</feature>
<keyword evidence="3" id="KW-0812">Transmembrane</keyword>
<name>A0AAV2BTG3_9ARAC</name>
<evidence type="ECO:0000259" key="4">
    <source>
        <dbReference type="Pfam" id="PF13359"/>
    </source>
</evidence>
<comment type="caution">
    <text evidence="5">The sequence shown here is derived from an EMBL/GenBank/DDBJ whole genome shotgun (WGS) entry which is preliminary data.</text>
</comment>
<reference evidence="5 6" key="1">
    <citation type="submission" date="2024-04" db="EMBL/GenBank/DDBJ databases">
        <authorList>
            <person name="Rising A."/>
            <person name="Reimegard J."/>
            <person name="Sonavane S."/>
            <person name="Akerstrom W."/>
            <person name="Nylinder S."/>
            <person name="Hedman E."/>
            <person name="Kallberg Y."/>
        </authorList>
    </citation>
    <scope>NUCLEOTIDE SEQUENCE [LARGE SCALE GENOMIC DNA]</scope>
</reference>
<evidence type="ECO:0000256" key="2">
    <source>
        <dbReference type="ARBA" id="ARBA00022723"/>
    </source>
</evidence>
<evidence type="ECO:0000256" key="3">
    <source>
        <dbReference type="SAM" id="Phobius"/>
    </source>
</evidence>
<keyword evidence="3" id="KW-1133">Transmembrane helix</keyword>
<evidence type="ECO:0000313" key="5">
    <source>
        <dbReference type="EMBL" id="CAL1299596.1"/>
    </source>
</evidence>
<keyword evidence="2" id="KW-0479">Metal-binding</keyword>
<proteinExistence type="predicted"/>
<keyword evidence="3" id="KW-0472">Membrane</keyword>
<accession>A0AAV2BTG3</accession>